<dbReference type="PANTHER" id="PTHR45949">
    <property type="entry name" value="SORTING NEXIN-4"/>
    <property type="match status" value="1"/>
</dbReference>
<keyword evidence="10" id="KW-0175">Coiled coil</keyword>
<dbReference type="InterPro" id="IPR036871">
    <property type="entry name" value="PX_dom_sf"/>
</dbReference>
<evidence type="ECO:0000313" key="12">
    <source>
        <dbReference type="EMBL" id="ODV60243.1"/>
    </source>
</evidence>
<comment type="subcellular location">
    <subcellularLocation>
        <location evidence="2">Cytoplasm</location>
    </subcellularLocation>
    <subcellularLocation>
        <location evidence="1">Endomembrane system</location>
        <topology evidence="1">Peripheral membrane protein</topology>
    </subcellularLocation>
</comment>
<sequence length="469" mass="54255">MQSIPGSSAQNQVSASLSAPKINVSQLDSILASKASEIVDDETIYINSIVSSPQKESDGQNAFISYLIETHTNNPVFQSKNIKVRRRFSDFYLLYQCLLNDYPASIVPPLPDKQRLEYIKGDRFGYDFTNKRCSSLNRFLKRLSLHPVLKRAKIYLIFLESADWNSYKKNLNLKHSIYSSSKSTNDNDKNLIFESISSAPSMVDTLSDALMNAFKSPQQQPNKEFLEINERCNKLNENITKIDKVFQKYVKKIGDLDTNYLNFSKQVLRLNELEIDNDLTFDSILNPPPINNKLSYGLNKLKTYIDNDYITSLKDLENYIYSIKSIMKLKEQKQLDYEALTEYLSKAINEKNTITNGGSTGSFLSSKFDDLRGVNTQLQKKEKLIKLNSKIELLEKEVAKTKKITEIFENEILHEVQYFDVIKNNEIKDNLINLGDNYITFYKDMISTWEDVEKGLEKDIYEYERNLRQ</sequence>
<dbReference type="Pfam" id="PF00787">
    <property type="entry name" value="PX"/>
    <property type="match status" value="1"/>
</dbReference>
<dbReference type="GO" id="GO:0015031">
    <property type="term" value="P:protein transport"/>
    <property type="evidence" value="ECO:0007669"/>
    <property type="project" value="TreeGrafter"/>
</dbReference>
<dbReference type="InParanoid" id="A0A1D2VFE9"/>
<dbReference type="GeneID" id="30964273"/>
<evidence type="ECO:0000256" key="5">
    <source>
        <dbReference type="ARBA" id="ARBA00022490"/>
    </source>
</evidence>
<dbReference type="PANTHER" id="PTHR45949:SF2">
    <property type="entry name" value="SORTING NEXIN-4"/>
    <property type="match status" value="1"/>
</dbReference>
<dbReference type="Gene3D" id="3.30.1520.10">
    <property type="entry name" value="Phox-like domain"/>
    <property type="match status" value="1"/>
</dbReference>
<evidence type="ECO:0000256" key="3">
    <source>
        <dbReference type="ARBA" id="ARBA00010883"/>
    </source>
</evidence>
<feature type="domain" description="PX" evidence="11">
    <location>
        <begin position="44"/>
        <end position="166"/>
    </location>
</feature>
<gene>
    <name evidence="12" type="ORF">ASCRUDRAFT_35728</name>
</gene>
<dbReference type="EMBL" id="KV454482">
    <property type="protein sequence ID" value="ODV60243.1"/>
    <property type="molecule type" value="Genomic_DNA"/>
</dbReference>
<protein>
    <recommendedName>
        <fullName evidence="8">Sorting nexin-4</fullName>
    </recommendedName>
    <alternativeName>
        <fullName evidence="9">Autophagy-related protein 24</fullName>
    </alternativeName>
</protein>
<keyword evidence="13" id="KW-1185">Reference proteome</keyword>
<dbReference type="Proteomes" id="UP000095038">
    <property type="component" value="Unassembled WGS sequence"/>
</dbReference>
<dbReference type="GO" id="GO:0032266">
    <property type="term" value="F:phosphatidylinositol-3-phosphate binding"/>
    <property type="evidence" value="ECO:0007669"/>
    <property type="project" value="UniProtKB-ARBA"/>
</dbReference>
<evidence type="ECO:0000256" key="4">
    <source>
        <dbReference type="ARBA" id="ARBA00022448"/>
    </source>
</evidence>
<evidence type="ECO:0000313" key="13">
    <source>
        <dbReference type="Proteomes" id="UP000095038"/>
    </source>
</evidence>
<evidence type="ECO:0000256" key="8">
    <source>
        <dbReference type="ARBA" id="ARBA00040748"/>
    </source>
</evidence>
<dbReference type="GO" id="GO:0061709">
    <property type="term" value="P:reticulophagy"/>
    <property type="evidence" value="ECO:0007669"/>
    <property type="project" value="TreeGrafter"/>
</dbReference>
<reference evidence="13" key="1">
    <citation type="submission" date="2016-05" db="EMBL/GenBank/DDBJ databases">
        <title>Comparative genomics of biotechnologically important yeasts.</title>
        <authorList>
            <consortium name="DOE Joint Genome Institute"/>
            <person name="Riley R."/>
            <person name="Haridas S."/>
            <person name="Wolfe K.H."/>
            <person name="Lopes M.R."/>
            <person name="Hittinger C.T."/>
            <person name="Goker M."/>
            <person name="Salamov A."/>
            <person name="Wisecaver J."/>
            <person name="Long T.M."/>
            <person name="Aerts A.L."/>
            <person name="Barry K."/>
            <person name="Choi C."/>
            <person name="Clum A."/>
            <person name="Coughlan A.Y."/>
            <person name="Deshpande S."/>
            <person name="Douglass A.P."/>
            <person name="Hanson S.J."/>
            <person name="Klenk H.-P."/>
            <person name="Labutti K."/>
            <person name="Lapidus A."/>
            <person name="Lindquist E."/>
            <person name="Lipzen A."/>
            <person name="Meier-Kolthoff J.P."/>
            <person name="Ohm R.A."/>
            <person name="Otillar R.P."/>
            <person name="Pangilinan J."/>
            <person name="Peng Y."/>
            <person name="Rokas A."/>
            <person name="Rosa C.A."/>
            <person name="Scheuner C."/>
            <person name="Sibirny A.A."/>
            <person name="Slot J.C."/>
            <person name="Stielow J.B."/>
            <person name="Sun H."/>
            <person name="Kurtzman C.P."/>
            <person name="Blackwell M."/>
            <person name="Grigoriev I.V."/>
            <person name="Jeffries T.W."/>
        </authorList>
    </citation>
    <scope>NUCLEOTIDE SEQUENCE [LARGE SCALE GENOMIC DNA]</scope>
    <source>
        <strain evidence="13">DSM 1968</strain>
    </source>
</reference>
<accession>A0A1D2VFE9</accession>
<evidence type="ECO:0000256" key="2">
    <source>
        <dbReference type="ARBA" id="ARBA00004496"/>
    </source>
</evidence>
<dbReference type="OrthoDB" id="205639at2759"/>
<evidence type="ECO:0000256" key="10">
    <source>
        <dbReference type="SAM" id="Coils"/>
    </source>
</evidence>
<dbReference type="GO" id="GO:0034727">
    <property type="term" value="P:piecemeal microautophagy of the nucleus"/>
    <property type="evidence" value="ECO:0007669"/>
    <property type="project" value="TreeGrafter"/>
</dbReference>
<dbReference type="GO" id="GO:0005769">
    <property type="term" value="C:early endosome"/>
    <property type="evidence" value="ECO:0007669"/>
    <property type="project" value="TreeGrafter"/>
</dbReference>
<dbReference type="STRING" id="1344418.A0A1D2VFE9"/>
<dbReference type="GO" id="GO:0000422">
    <property type="term" value="P:autophagy of mitochondrion"/>
    <property type="evidence" value="ECO:0007669"/>
    <property type="project" value="TreeGrafter"/>
</dbReference>
<dbReference type="AlphaFoldDB" id="A0A1D2VFE9"/>
<keyword evidence="7" id="KW-0472">Membrane</keyword>
<evidence type="ECO:0000256" key="1">
    <source>
        <dbReference type="ARBA" id="ARBA00004184"/>
    </source>
</evidence>
<dbReference type="SUPFAM" id="SSF64268">
    <property type="entry name" value="PX domain"/>
    <property type="match status" value="1"/>
</dbReference>
<dbReference type="GO" id="GO:0032456">
    <property type="term" value="P:endocytic recycling"/>
    <property type="evidence" value="ECO:0007669"/>
    <property type="project" value="TreeGrafter"/>
</dbReference>
<name>A0A1D2VFE9_9ASCO</name>
<evidence type="ECO:0000259" key="11">
    <source>
        <dbReference type="PROSITE" id="PS50195"/>
    </source>
</evidence>
<dbReference type="SUPFAM" id="SSF103657">
    <property type="entry name" value="BAR/IMD domain-like"/>
    <property type="match status" value="1"/>
</dbReference>
<keyword evidence="5" id="KW-0963">Cytoplasm</keyword>
<evidence type="ECO:0000256" key="6">
    <source>
        <dbReference type="ARBA" id="ARBA00023121"/>
    </source>
</evidence>
<dbReference type="FunCoup" id="A0A1D2VFE9">
    <property type="interactions" value="509"/>
</dbReference>
<dbReference type="RefSeq" id="XP_020046550.1">
    <property type="nucleotide sequence ID" value="XM_020190637.1"/>
</dbReference>
<dbReference type="CDD" id="cd06863">
    <property type="entry name" value="PX_Atg24p"/>
    <property type="match status" value="1"/>
</dbReference>
<dbReference type="Gene3D" id="1.20.1270.60">
    <property type="entry name" value="Arfaptin homology (AH) domain/BAR domain"/>
    <property type="match status" value="1"/>
</dbReference>
<organism evidence="12 13">
    <name type="scientific">Ascoidea rubescens DSM 1968</name>
    <dbReference type="NCBI Taxonomy" id="1344418"/>
    <lineage>
        <taxon>Eukaryota</taxon>
        <taxon>Fungi</taxon>
        <taxon>Dikarya</taxon>
        <taxon>Ascomycota</taxon>
        <taxon>Saccharomycotina</taxon>
        <taxon>Saccharomycetes</taxon>
        <taxon>Ascoideaceae</taxon>
        <taxon>Ascoidea</taxon>
    </lineage>
</organism>
<dbReference type="GO" id="GO:0000407">
    <property type="term" value="C:phagophore assembly site"/>
    <property type="evidence" value="ECO:0007669"/>
    <property type="project" value="TreeGrafter"/>
</dbReference>
<keyword evidence="4" id="KW-0813">Transport</keyword>
<keyword evidence="6" id="KW-0446">Lipid-binding</keyword>
<evidence type="ECO:0000256" key="9">
    <source>
        <dbReference type="ARBA" id="ARBA00041273"/>
    </source>
</evidence>
<feature type="coiled-coil region" evidence="10">
    <location>
        <begin position="377"/>
        <end position="411"/>
    </location>
</feature>
<dbReference type="InterPro" id="IPR027267">
    <property type="entry name" value="AH/BAR_dom_sf"/>
</dbReference>
<proteinExistence type="inferred from homology"/>
<comment type="similarity">
    <text evidence="3">Belongs to the sorting nexin family.</text>
</comment>
<evidence type="ECO:0000256" key="7">
    <source>
        <dbReference type="ARBA" id="ARBA00023136"/>
    </source>
</evidence>
<dbReference type="SMART" id="SM00312">
    <property type="entry name" value="PX"/>
    <property type="match status" value="1"/>
</dbReference>
<dbReference type="InterPro" id="IPR001683">
    <property type="entry name" value="PX_dom"/>
</dbReference>
<dbReference type="PROSITE" id="PS50195">
    <property type="entry name" value="PX"/>
    <property type="match status" value="1"/>
</dbReference>